<feature type="compositionally biased region" description="Basic and acidic residues" evidence="1">
    <location>
        <begin position="24"/>
        <end position="34"/>
    </location>
</feature>
<dbReference type="AlphaFoldDB" id="A0A381UBE3"/>
<evidence type="ECO:0000313" key="2">
    <source>
        <dbReference type="EMBL" id="SVA25071.1"/>
    </source>
</evidence>
<evidence type="ECO:0000256" key="1">
    <source>
        <dbReference type="SAM" id="MobiDB-lite"/>
    </source>
</evidence>
<sequence length="93" mass="10377">RSAQPGAPGPRRHRRGGRFLWPGRGDRGVTPDRWLRRRGGRHSRRGVLLVARGACRARLGIRRAISRRHGRGQLRPRRGPDRRCCASGSGSGL</sequence>
<name>A0A381UBE3_9ZZZZ</name>
<accession>A0A381UBE3</accession>
<feature type="compositionally biased region" description="Basic residues" evidence="1">
    <location>
        <begin position="66"/>
        <end position="77"/>
    </location>
</feature>
<proteinExistence type="predicted"/>
<feature type="region of interest" description="Disordered" evidence="1">
    <location>
        <begin position="1"/>
        <end position="34"/>
    </location>
</feature>
<feature type="region of interest" description="Disordered" evidence="1">
    <location>
        <begin position="66"/>
        <end position="93"/>
    </location>
</feature>
<protein>
    <submittedName>
        <fullName evidence="2">Uncharacterized protein</fullName>
    </submittedName>
</protein>
<organism evidence="2">
    <name type="scientific">marine metagenome</name>
    <dbReference type="NCBI Taxonomy" id="408172"/>
    <lineage>
        <taxon>unclassified sequences</taxon>
        <taxon>metagenomes</taxon>
        <taxon>ecological metagenomes</taxon>
    </lineage>
</organism>
<feature type="non-terminal residue" evidence="2">
    <location>
        <position position="1"/>
    </location>
</feature>
<dbReference type="EMBL" id="UINC01006035">
    <property type="protein sequence ID" value="SVA25071.1"/>
    <property type="molecule type" value="Genomic_DNA"/>
</dbReference>
<reference evidence="2" key="1">
    <citation type="submission" date="2018-05" db="EMBL/GenBank/DDBJ databases">
        <authorList>
            <person name="Lanie J.A."/>
            <person name="Ng W.-L."/>
            <person name="Kazmierczak K.M."/>
            <person name="Andrzejewski T.M."/>
            <person name="Davidsen T.M."/>
            <person name="Wayne K.J."/>
            <person name="Tettelin H."/>
            <person name="Glass J.I."/>
            <person name="Rusch D."/>
            <person name="Podicherti R."/>
            <person name="Tsui H.-C.T."/>
            <person name="Winkler M.E."/>
        </authorList>
    </citation>
    <scope>NUCLEOTIDE SEQUENCE</scope>
</reference>
<feature type="non-terminal residue" evidence="2">
    <location>
        <position position="93"/>
    </location>
</feature>
<gene>
    <name evidence="2" type="ORF">METZ01_LOCUS77925</name>
</gene>